<accession>A0AA36DDX0</accession>
<evidence type="ECO:0000313" key="4">
    <source>
        <dbReference type="Proteomes" id="UP001177023"/>
    </source>
</evidence>
<feature type="compositionally biased region" description="Basic residues" evidence="1">
    <location>
        <begin position="378"/>
        <end position="392"/>
    </location>
</feature>
<feature type="chain" id="PRO_5041465141" evidence="2">
    <location>
        <begin position="21"/>
        <end position="413"/>
    </location>
</feature>
<feature type="region of interest" description="Disordered" evidence="1">
    <location>
        <begin position="375"/>
        <end position="413"/>
    </location>
</feature>
<keyword evidence="2" id="KW-0732">Signal</keyword>
<dbReference type="AlphaFoldDB" id="A0AA36DDX0"/>
<evidence type="ECO:0000256" key="2">
    <source>
        <dbReference type="SAM" id="SignalP"/>
    </source>
</evidence>
<proteinExistence type="predicted"/>
<dbReference type="Proteomes" id="UP001177023">
    <property type="component" value="Unassembled WGS sequence"/>
</dbReference>
<gene>
    <name evidence="3" type="ORF">MSPICULIGERA_LOCUS23486</name>
</gene>
<keyword evidence="4" id="KW-1185">Reference proteome</keyword>
<evidence type="ECO:0000313" key="3">
    <source>
        <dbReference type="EMBL" id="CAJ0585463.1"/>
    </source>
</evidence>
<reference evidence="3" key="1">
    <citation type="submission" date="2023-06" db="EMBL/GenBank/DDBJ databases">
        <authorList>
            <person name="Delattre M."/>
        </authorList>
    </citation>
    <scope>NUCLEOTIDE SEQUENCE</scope>
    <source>
        <strain evidence="3">AF72</strain>
    </source>
</reference>
<protein>
    <submittedName>
        <fullName evidence="3">Uncharacterized protein</fullName>
    </submittedName>
</protein>
<comment type="caution">
    <text evidence="3">The sequence shown here is derived from an EMBL/GenBank/DDBJ whole genome shotgun (WGS) entry which is preliminary data.</text>
</comment>
<organism evidence="3 4">
    <name type="scientific">Mesorhabditis spiculigera</name>
    <dbReference type="NCBI Taxonomy" id="96644"/>
    <lineage>
        <taxon>Eukaryota</taxon>
        <taxon>Metazoa</taxon>
        <taxon>Ecdysozoa</taxon>
        <taxon>Nematoda</taxon>
        <taxon>Chromadorea</taxon>
        <taxon>Rhabditida</taxon>
        <taxon>Rhabditina</taxon>
        <taxon>Rhabditomorpha</taxon>
        <taxon>Rhabditoidea</taxon>
        <taxon>Rhabditidae</taxon>
        <taxon>Mesorhabditinae</taxon>
        <taxon>Mesorhabditis</taxon>
    </lineage>
</organism>
<dbReference type="EMBL" id="CATQJA010002706">
    <property type="protein sequence ID" value="CAJ0585463.1"/>
    <property type="molecule type" value="Genomic_DNA"/>
</dbReference>
<name>A0AA36DDX0_9BILA</name>
<feature type="signal peptide" evidence="2">
    <location>
        <begin position="1"/>
        <end position="20"/>
    </location>
</feature>
<evidence type="ECO:0000256" key="1">
    <source>
        <dbReference type="SAM" id="MobiDB-lite"/>
    </source>
</evidence>
<sequence>MRRLIHGLFSILICVSVIRADAPECEEKTLGTKYIEDYVQFQCNQTSDMIGYVPIGCAPNNSAAGPVIPLNGEYLSPHFVFKCLSEKVDGYTEVEYAITHCLDEHGGRIDIGETYSDPANTEGQDTVIECTKLENGAVRKTVLKSTYCEDSKGMQKADGAVWAQDPPKEANKTLQSGVQVQCQNQGKYLKGVQIACIAYNRQVIPVGQKKKVDDQWMECVKRGKSEKGYRAVLEAVGSKIAKTPRARKLELYTLVYVDDKPQFCSGSAGLVDFQDKKGCTMANGTLVHFGVEFVEDGVKQLCNFTLNGAKATAEGKPIACLYDGKEIEVGGQVMVGREGKKCVIKDKKCQLIDMTKDEVEKYMAGRGKETSFVAQRSGRVRGPRMKPKVLKPVKKDGGVAGFSDVGDKGEAQN</sequence>
<feature type="non-terminal residue" evidence="3">
    <location>
        <position position="1"/>
    </location>
</feature>